<dbReference type="InterPro" id="IPR011256">
    <property type="entry name" value="Reg_factor_effector_dom_sf"/>
</dbReference>
<dbReference type="Proteomes" id="UP000199296">
    <property type="component" value="Unassembled WGS sequence"/>
</dbReference>
<organism evidence="1 2">
    <name type="scientific">Psychroflexus sediminis</name>
    <dbReference type="NCBI Taxonomy" id="470826"/>
    <lineage>
        <taxon>Bacteria</taxon>
        <taxon>Pseudomonadati</taxon>
        <taxon>Bacteroidota</taxon>
        <taxon>Flavobacteriia</taxon>
        <taxon>Flavobacteriales</taxon>
        <taxon>Flavobacteriaceae</taxon>
        <taxon>Psychroflexus</taxon>
    </lineage>
</organism>
<dbReference type="EMBL" id="FNCW01000005">
    <property type="protein sequence ID" value="SDG69080.1"/>
    <property type="molecule type" value="Genomic_DNA"/>
</dbReference>
<dbReference type="STRING" id="470826.SAMN04488027_105105"/>
<sequence length="345" mass="39728">MKFFKYLFFLIVLVFVVGSLYIATISVPGEKSINFETPLKAELFQIKIKDLSTYEAWFSFPEKSTSEPRLSNPEDFENTTLSWQNQTFEAINFQNKRLTEDSIIQQLVLKTWLSSSEIDINWTFVSSEENSIIAVQLNSDASFLQKTEYLFKGESHLEITENAIKESLKTLEESILKEISVYEISPIGKVDTGGFYLLHATSAARLNFESILQKSRPIFESVENFMEEQQFDEYKGRIILFENFFDDASSVIFSSGIGTENPVAIPDYFEILSKPIPRSLYFKTQLRGDYINLKQLLSISESVIEKRDLSVNRFLKPFLEFEIDDTDTINPAELVTNLYIPILVD</sequence>
<dbReference type="OrthoDB" id="9807923at2"/>
<reference evidence="1 2" key="1">
    <citation type="submission" date="2016-10" db="EMBL/GenBank/DDBJ databases">
        <authorList>
            <person name="de Groot N.N."/>
        </authorList>
    </citation>
    <scope>NUCLEOTIDE SEQUENCE [LARGE SCALE GENOMIC DNA]</scope>
    <source>
        <strain evidence="1 2">DSM 19803</strain>
    </source>
</reference>
<name>A0A1G7WD61_9FLAO</name>
<evidence type="ECO:0000313" key="1">
    <source>
        <dbReference type="EMBL" id="SDG69080.1"/>
    </source>
</evidence>
<accession>A0A1G7WD61</accession>
<protein>
    <recommendedName>
        <fullName evidence="3">Effector-binding domain-containing protein</fullName>
    </recommendedName>
</protein>
<evidence type="ECO:0008006" key="3">
    <source>
        <dbReference type="Google" id="ProtNLM"/>
    </source>
</evidence>
<dbReference type="RefSeq" id="WP_093367210.1">
    <property type="nucleotide sequence ID" value="NZ_FNCW01000005.1"/>
</dbReference>
<evidence type="ECO:0000313" key="2">
    <source>
        <dbReference type="Proteomes" id="UP000199296"/>
    </source>
</evidence>
<proteinExistence type="predicted"/>
<gene>
    <name evidence="1" type="ORF">SAMN04488027_105105</name>
</gene>
<dbReference type="Gene3D" id="3.20.80.10">
    <property type="entry name" value="Regulatory factor, effector binding domain"/>
    <property type="match status" value="1"/>
</dbReference>
<keyword evidence="2" id="KW-1185">Reference proteome</keyword>
<dbReference type="AlphaFoldDB" id="A0A1G7WD61"/>